<dbReference type="InterPro" id="IPR036734">
    <property type="entry name" value="Neur_chan_lig-bd_sf"/>
</dbReference>
<evidence type="ECO:0000313" key="5">
    <source>
        <dbReference type="Proteomes" id="UP000677228"/>
    </source>
</evidence>
<proteinExistence type="predicted"/>
<dbReference type="SUPFAM" id="SSF63712">
    <property type="entry name" value="Nicotinic receptor ligand binding domain-like"/>
    <property type="match status" value="1"/>
</dbReference>
<dbReference type="Pfam" id="PF02931">
    <property type="entry name" value="Neur_chan_LBD"/>
    <property type="match status" value="1"/>
</dbReference>
<dbReference type="GO" id="GO:0005230">
    <property type="term" value="F:extracellular ligand-gated monoatomic ion channel activity"/>
    <property type="evidence" value="ECO:0007669"/>
    <property type="project" value="InterPro"/>
</dbReference>
<evidence type="ECO:0000259" key="2">
    <source>
        <dbReference type="Pfam" id="PF02931"/>
    </source>
</evidence>
<dbReference type="PANTHER" id="PTHR18945">
    <property type="entry name" value="NEUROTRANSMITTER GATED ION CHANNEL"/>
    <property type="match status" value="1"/>
</dbReference>
<name>A0A8S2FQF1_9BILA</name>
<protein>
    <recommendedName>
        <fullName evidence="2">Neurotransmitter-gated ion-channel ligand-binding domain-containing protein</fullName>
    </recommendedName>
</protein>
<dbReference type="EMBL" id="CAJOBA010060465">
    <property type="protein sequence ID" value="CAF4324024.1"/>
    <property type="molecule type" value="Genomic_DNA"/>
</dbReference>
<dbReference type="Proteomes" id="UP000677228">
    <property type="component" value="Unassembled WGS sequence"/>
</dbReference>
<evidence type="ECO:0000256" key="1">
    <source>
        <dbReference type="SAM" id="SignalP"/>
    </source>
</evidence>
<accession>A0A8S2FQF1</accession>
<feature type="non-terminal residue" evidence="3">
    <location>
        <position position="149"/>
    </location>
</feature>
<comment type="caution">
    <text evidence="3">The sequence shown here is derived from an EMBL/GenBank/DDBJ whole genome shotgun (WGS) entry which is preliminary data.</text>
</comment>
<evidence type="ECO:0000313" key="4">
    <source>
        <dbReference type="EMBL" id="CAF4324024.1"/>
    </source>
</evidence>
<gene>
    <name evidence="3" type="ORF">OVA965_LOCUS38531</name>
    <name evidence="4" type="ORF">TMI583_LOCUS39726</name>
</gene>
<organism evidence="3 5">
    <name type="scientific">Didymodactylos carnosus</name>
    <dbReference type="NCBI Taxonomy" id="1234261"/>
    <lineage>
        <taxon>Eukaryota</taxon>
        <taxon>Metazoa</taxon>
        <taxon>Spiralia</taxon>
        <taxon>Gnathifera</taxon>
        <taxon>Rotifera</taxon>
        <taxon>Eurotatoria</taxon>
        <taxon>Bdelloidea</taxon>
        <taxon>Philodinida</taxon>
        <taxon>Philodinidae</taxon>
        <taxon>Didymodactylos</taxon>
    </lineage>
</organism>
<sequence>MRKLLAFISLVCYLFYLCDCGTLPNSQLIEQTLKTTLLNNYDKTMRPDDQVSVDITAKLQQIVAIDEKQQIMASSSFISQTWYDDRLSWANNASNNNISVLMLPVKSLWIPDTMILNSADTSGYFTVSDYSLASVYYTDQVYMILPALS</sequence>
<feature type="signal peptide" evidence="1">
    <location>
        <begin position="1"/>
        <end position="20"/>
    </location>
</feature>
<dbReference type="InterPro" id="IPR006202">
    <property type="entry name" value="Neur_chan_lig-bd"/>
</dbReference>
<dbReference type="EMBL" id="CAJNOK010038176">
    <property type="protein sequence ID" value="CAF1536364.1"/>
    <property type="molecule type" value="Genomic_DNA"/>
</dbReference>
<dbReference type="GO" id="GO:0004888">
    <property type="term" value="F:transmembrane signaling receptor activity"/>
    <property type="evidence" value="ECO:0007669"/>
    <property type="project" value="InterPro"/>
</dbReference>
<dbReference type="InterPro" id="IPR006201">
    <property type="entry name" value="Neur_channel"/>
</dbReference>
<dbReference type="GO" id="GO:0016020">
    <property type="term" value="C:membrane"/>
    <property type="evidence" value="ECO:0007669"/>
    <property type="project" value="InterPro"/>
</dbReference>
<feature type="domain" description="Neurotransmitter-gated ion-channel ligand-binding" evidence="2">
    <location>
        <begin position="31"/>
        <end position="147"/>
    </location>
</feature>
<evidence type="ECO:0000313" key="3">
    <source>
        <dbReference type="EMBL" id="CAF1536364.1"/>
    </source>
</evidence>
<dbReference type="AlphaFoldDB" id="A0A8S2FQF1"/>
<keyword evidence="1" id="KW-0732">Signal</keyword>
<feature type="chain" id="PRO_5035646809" description="Neurotransmitter-gated ion-channel ligand-binding domain-containing protein" evidence="1">
    <location>
        <begin position="21"/>
        <end position="149"/>
    </location>
</feature>
<reference evidence="3" key="1">
    <citation type="submission" date="2021-02" db="EMBL/GenBank/DDBJ databases">
        <authorList>
            <person name="Nowell W R."/>
        </authorList>
    </citation>
    <scope>NUCLEOTIDE SEQUENCE</scope>
</reference>
<dbReference type="Gene3D" id="2.70.170.10">
    <property type="entry name" value="Neurotransmitter-gated ion-channel ligand-binding domain"/>
    <property type="match status" value="1"/>
</dbReference>
<dbReference type="Proteomes" id="UP000682733">
    <property type="component" value="Unassembled WGS sequence"/>
</dbReference>